<accession>A0ABX0UUR2</accession>
<evidence type="ECO:0000256" key="2">
    <source>
        <dbReference type="ARBA" id="ARBA00022676"/>
    </source>
</evidence>
<evidence type="ECO:0000256" key="3">
    <source>
        <dbReference type="ARBA" id="ARBA00022679"/>
    </source>
</evidence>
<evidence type="ECO:0000256" key="6">
    <source>
        <dbReference type="ARBA" id="ARBA00023136"/>
    </source>
</evidence>
<keyword evidence="3" id="KW-0808">Transferase</keyword>
<dbReference type="Proteomes" id="UP001429580">
    <property type="component" value="Unassembled WGS sequence"/>
</dbReference>
<feature type="transmembrane region" description="Helical" evidence="7">
    <location>
        <begin position="531"/>
        <end position="552"/>
    </location>
</feature>
<reference evidence="8 9" key="1">
    <citation type="submission" date="2020-03" db="EMBL/GenBank/DDBJ databases">
        <title>Genomic Encyclopedia of Type Strains, Phase IV (KMG-IV): sequencing the most valuable type-strain genomes for metagenomic binning, comparative biology and taxonomic classification.</title>
        <authorList>
            <person name="Goeker M."/>
        </authorList>
    </citation>
    <scope>NUCLEOTIDE SEQUENCE [LARGE SCALE GENOMIC DNA]</scope>
    <source>
        <strain evidence="8 9">DSM 103870</strain>
    </source>
</reference>
<feature type="transmembrane region" description="Helical" evidence="7">
    <location>
        <begin position="488"/>
        <end position="511"/>
    </location>
</feature>
<keyword evidence="6 7" id="KW-0472">Membrane</keyword>
<dbReference type="SUPFAM" id="SSF53448">
    <property type="entry name" value="Nucleotide-diphospho-sugar transferases"/>
    <property type="match status" value="1"/>
</dbReference>
<keyword evidence="2" id="KW-0328">Glycosyltransferase</keyword>
<keyword evidence="5 7" id="KW-1133">Transmembrane helix</keyword>
<comment type="subcellular location">
    <subcellularLocation>
        <location evidence="1">Membrane</location>
        <topology evidence="1">Multi-pass membrane protein</topology>
    </subcellularLocation>
</comment>
<dbReference type="EMBL" id="JAASQI010000001">
    <property type="protein sequence ID" value="NIJ56703.1"/>
    <property type="molecule type" value="Genomic_DNA"/>
</dbReference>
<protein>
    <submittedName>
        <fullName evidence="8">Cellulose synthase/poly-beta-1,6-N-acetylglucosamine synthase-like glycosyltransferase</fullName>
    </submittedName>
</protein>
<gene>
    <name evidence="8" type="ORF">FHS82_000516</name>
</gene>
<dbReference type="Pfam" id="PF13641">
    <property type="entry name" value="Glyco_tranf_2_3"/>
    <property type="match status" value="1"/>
</dbReference>
<evidence type="ECO:0000256" key="5">
    <source>
        <dbReference type="ARBA" id="ARBA00022989"/>
    </source>
</evidence>
<organism evidence="8 9">
    <name type="scientific">Pseudochelatococcus lubricantis</name>
    <dbReference type="NCBI Taxonomy" id="1538102"/>
    <lineage>
        <taxon>Bacteria</taxon>
        <taxon>Pseudomonadati</taxon>
        <taxon>Pseudomonadota</taxon>
        <taxon>Alphaproteobacteria</taxon>
        <taxon>Hyphomicrobiales</taxon>
        <taxon>Chelatococcaceae</taxon>
        <taxon>Pseudochelatococcus</taxon>
    </lineage>
</organism>
<evidence type="ECO:0000313" key="8">
    <source>
        <dbReference type="EMBL" id="NIJ56703.1"/>
    </source>
</evidence>
<dbReference type="PANTHER" id="PTHR43867:SF2">
    <property type="entry name" value="CELLULOSE SYNTHASE CATALYTIC SUBUNIT A [UDP-FORMING]"/>
    <property type="match status" value="1"/>
</dbReference>
<proteinExistence type="predicted"/>
<evidence type="ECO:0000256" key="4">
    <source>
        <dbReference type="ARBA" id="ARBA00022692"/>
    </source>
</evidence>
<dbReference type="InterPro" id="IPR029044">
    <property type="entry name" value="Nucleotide-diphossugar_trans"/>
</dbReference>
<evidence type="ECO:0000313" key="9">
    <source>
        <dbReference type="Proteomes" id="UP001429580"/>
    </source>
</evidence>
<dbReference type="RefSeq" id="WP_166948392.1">
    <property type="nucleotide sequence ID" value="NZ_JAASQI010000001.1"/>
</dbReference>
<dbReference type="PANTHER" id="PTHR43867">
    <property type="entry name" value="CELLULOSE SYNTHASE CATALYTIC SUBUNIT A [UDP-FORMING]"/>
    <property type="match status" value="1"/>
</dbReference>
<evidence type="ECO:0000256" key="1">
    <source>
        <dbReference type="ARBA" id="ARBA00004141"/>
    </source>
</evidence>
<dbReference type="InterPro" id="IPR050321">
    <property type="entry name" value="Glycosyltr_2/OpgH_subfam"/>
</dbReference>
<evidence type="ECO:0000256" key="7">
    <source>
        <dbReference type="SAM" id="Phobius"/>
    </source>
</evidence>
<sequence length="614" mass="67609">MSGEQARPPGDIPADIAFLASHGIPPALLGDAARWARHWQVPASEAVLALELMPEEALYRALARELGLPFLPEEVQLGADAHYPEALHAGALPLAPNRHGLRYAIAPDGRAIRMLFQHRYRLSGRGFALTTPRRLARLASGRFQREIASEISGGLAARMPQFSVFHGLVRRQRAGLLVCAGLLLTGMALFPVSVLQGLMLAAAVVFLAMEMQRIACCLERPQWTARTLLPPLLADAELPVYTVIVALYRETQVVPQLLHALRSLDYPPAKLDINLVLEEDDTQTREAIEACEPPPHLRVLVAPAGRPRTKPRALNMALATARGRHVVVYDAEDIPDPRQLRLAATLFRAFPDAACLQAHLVIDNPRDGLLPSLFAAEYAALFDAVNPGLAAGRLPVLLGGTSNHLRTAVLRRIGGWDAWNVTEDADLGIRLARFGWRVMDLPSATREEAPITAGAWIRQRARWLKGWMQVCITHARHPRAAWRELGPAGFILASTLTFGTVLGALGMPLFMPASAWMLWSAFGTTQAWPDAIVLGFSSAVWIGGLLALMLPMVVGLRRQRRLRLLWVTPFLPVYLLMLSLAAWWGLLELLIAPHHWHKTRHGLSRRRTSPFTGG</sequence>
<name>A0ABX0UUR2_9HYPH</name>
<dbReference type="Gene3D" id="3.90.550.10">
    <property type="entry name" value="Spore Coat Polysaccharide Biosynthesis Protein SpsA, Chain A"/>
    <property type="match status" value="1"/>
</dbReference>
<keyword evidence="9" id="KW-1185">Reference proteome</keyword>
<keyword evidence="4 7" id="KW-0812">Transmembrane</keyword>
<comment type="caution">
    <text evidence="8">The sequence shown here is derived from an EMBL/GenBank/DDBJ whole genome shotgun (WGS) entry which is preliminary data.</text>
</comment>
<feature type="transmembrane region" description="Helical" evidence="7">
    <location>
        <begin position="564"/>
        <end position="586"/>
    </location>
</feature>